<evidence type="ECO:0000313" key="2">
    <source>
        <dbReference type="Proteomes" id="UP000314294"/>
    </source>
</evidence>
<keyword evidence="2" id="KW-1185">Reference proteome</keyword>
<dbReference type="Proteomes" id="UP000314294">
    <property type="component" value="Unassembled WGS sequence"/>
</dbReference>
<protein>
    <submittedName>
        <fullName evidence="1">Uncharacterized protein</fullName>
    </submittedName>
</protein>
<reference evidence="1 2" key="1">
    <citation type="submission" date="2019-03" db="EMBL/GenBank/DDBJ databases">
        <title>First draft genome of Liparis tanakae, snailfish: a comprehensive survey of snailfish specific genes.</title>
        <authorList>
            <person name="Kim W."/>
            <person name="Song I."/>
            <person name="Jeong J.-H."/>
            <person name="Kim D."/>
            <person name="Kim S."/>
            <person name="Ryu S."/>
            <person name="Song J.Y."/>
            <person name="Lee S.K."/>
        </authorList>
    </citation>
    <scope>NUCLEOTIDE SEQUENCE [LARGE SCALE GENOMIC DNA]</scope>
    <source>
        <tissue evidence="1">Muscle</tissue>
    </source>
</reference>
<name>A0A4Z2GDD5_9TELE</name>
<gene>
    <name evidence="1" type="ORF">EYF80_038247</name>
</gene>
<proteinExistence type="predicted"/>
<dbReference type="EMBL" id="SRLO01000578">
    <property type="protein sequence ID" value="TNN51558.1"/>
    <property type="molecule type" value="Genomic_DNA"/>
</dbReference>
<dbReference type="AlphaFoldDB" id="A0A4Z2GDD5"/>
<accession>A0A4Z2GDD5</accession>
<comment type="caution">
    <text evidence="1">The sequence shown here is derived from an EMBL/GenBank/DDBJ whole genome shotgun (WGS) entry which is preliminary data.</text>
</comment>
<sequence>MAFWSTSCVLRRPLSDAAGWAEQSGQSARSVGAERRLLCYTAMLNQTSVGCWGRGFQKA</sequence>
<organism evidence="1 2">
    <name type="scientific">Liparis tanakae</name>
    <name type="common">Tanaka's snailfish</name>
    <dbReference type="NCBI Taxonomy" id="230148"/>
    <lineage>
        <taxon>Eukaryota</taxon>
        <taxon>Metazoa</taxon>
        <taxon>Chordata</taxon>
        <taxon>Craniata</taxon>
        <taxon>Vertebrata</taxon>
        <taxon>Euteleostomi</taxon>
        <taxon>Actinopterygii</taxon>
        <taxon>Neopterygii</taxon>
        <taxon>Teleostei</taxon>
        <taxon>Neoteleostei</taxon>
        <taxon>Acanthomorphata</taxon>
        <taxon>Eupercaria</taxon>
        <taxon>Perciformes</taxon>
        <taxon>Cottioidei</taxon>
        <taxon>Cottales</taxon>
        <taxon>Liparidae</taxon>
        <taxon>Liparis</taxon>
    </lineage>
</organism>
<evidence type="ECO:0000313" key="1">
    <source>
        <dbReference type="EMBL" id="TNN51558.1"/>
    </source>
</evidence>